<protein>
    <submittedName>
        <fullName evidence="1">Uncharacterized protein</fullName>
    </submittedName>
</protein>
<accession>A0A834K0V3</accession>
<dbReference type="AlphaFoldDB" id="A0A834K0V3"/>
<dbReference type="Proteomes" id="UP000600918">
    <property type="component" value="Unassembled WGS sequence"/>
</dbReference>
<comment type="caution">
    <text evidence="1">The sequence shown here is derived from an EMBL/GenBank/DDBJ whole genome shotgun (WGS) entry which is preliminary data.</text>
</comment>
<gene>
    <name evidence="1" type="ORF">H0235_016673</name>
</gene>
<organism evidence="1 2">
    <name type="scientific">Vespula pensylvanica</name>
    <name type="common">Western yellow jacket</name>
    <name type="synonym">Wasp</name>
    <dbReference type="NCBI Taxonomy" id="30213"/>
    <lineage>
        <taxon>Eukaryota</taxon>
        <taxon>Metazoa</taxon>
        <taxon>Ecdysozoa</taxon>
        <taxon>Arthropoda</taxon>
        <taxon>Hexapoda</taxon>
        <taxon>Insecta</taxon>
        <taxon>Pterygota</taxon>
        <taxon>Neoptera</taxon>
        <taxon>Endopterygota</taxon>
        <taxon>Hymenoptera</taxon>
        <taxon>Apocrita</taxon>
        <taxon>Aculeata</taxon>
        <taxon>Vespoidea</taxon>
        <taxon>Vespidae</taxon>
        <taxon>Vespinae</taxon>
        <taxon>Vespula</taxon>
    </lineage>
</organism>
<evidence type="ECO:0000313" key="1">
    <source>
        <dbReference type="EMBL" id="KAF7397136.1"/>
    </source>
</evidence>
<dbReference type="EMBL" id="JACSDY010000020">
    <property type="protein sequence ID" value="KAF7397136.1"/>
    <property type="molecule type" value="Genomic_DNA"/>
</dbReference>
<evidence type="ECO:0000313" key="2">
    <source>
        <dbReference type="Proteomes" id="UP000600918"/>
    </source>
</evidence>
<keyword evidence="2" id="KW-1185">Reference proteome</keyword>
<sequence length="66" mass="7536">MTNKQKLGLPLIHTKIFGIDPNLPLLIQDEDGLKIRYEWSKVKLFHTSTIFLALNNCGFLNLIALI</sequence>
<reference evidence="1" key="1">
    <citation type="journal article" date="2020" name="G3 (Bethesda)">
        <title>High-Quality Assemblies for Three Invasive Social Wasps from the &lt;i&gt;Vespula&lt;/i&gt; Genus.</title>
        <authorList>
            <person name="Harrop T.W.R."/>
            <person name="Guhlin J."/>
            <person name="McLaughlin G.M."/>
            <person name="Permina E."/>
            <person name="Stockwell P."/>
            <person name="Gilligan J."/>
            <person name="Le Lec M.F."/>
            <person name="Gruber M.A.M."/>
            <person name="Quinn O."/>
            <person name="Lovegrove M."/>
            <person name="Duncan E.J."/>
            <person name="Remnant E.J."/>
            <person name="Van Eeckhoven J."/>
            <person name="Graham B."/>
            <person name="Knapp R.A."/>
            <person name="Langford K.W."/>
            <person name="Kronenberg Z."/>
            <person name="Press M.O."/>
            <person name="Eacker S.M."/>
            <person name="Wilson-Rankin E.E."/>
            <person name="Purcell J."/>
            <person name="Lester P.J."/>
            <person name="Dearden P.K."/>
        </authorList>
    </citation>
    <scope>NUCLEOTIDE SEQUENCE</scope>
    <source>
        <strain evidence="1">Volc-1</strain>
    </source>
</reference>
<name>A0A834K0V3_VESPE</name>
<proteinExistence type="predicted"/>